<protein>
    <submittedName>
        <fullName evidence="3">Metallophosphoesterase</fullName>
    </submittedName>
</protein>
<evidence type="ECO:0000256" key="1">
    <source>
        <dbReference type="ARBA" id="ARBA00008950"/>
    </source>
</evidence>
<dbReference type="Proteomes" id="UP000251993">
    <property type="component" value="Chromosome"/>
</dbReference>
<keyword evidence="4" id="KW-1185">Reference proteome</keyword>
<dbReference type="RefSeq" id="WP_114067807.1">
    <property type="nucleotide sequence ID" value="NZ_CP030850.1"/>
</dbReference>
<dbReference type="CDD" id="cd00838">
    <property type="entry name" value="MPP_superfamily"/>
    <property type="match status" value="1"/>
</dbReference>
<sequence>MTPETQHIGTLRGKVLIFGGVYSNYQALEELYQLAMKENISAQNIICTGDIAGYCASPVECLDFLEDWGIRAIQGNVEQNLLNGTDDCGCNFSEGSRCDFFAKQWFPYTAVRMTRRNLNYLAKLPLFLDFDYAQKRVKVLHGSMQNISEFVFKSTPWAIKAANFEAANADIILAGHCGLPFADAREDKLWLNAGVIGMPANDGTPRVWYVMLDDANDIFSYEFRSFEYDAGEANQLMMENGLPYSYSETLLTGLWDNCDILPDEETALQGVAIEL</sequence>
<proteinExistence type="inferred from homology"/>
<dbReference type="InterPro" id="IPR029052">
    <property type="entry name" value="Metallo-depent_PP-like"/>
</dbReference>
<dbReference type="OrthoDB" id="9813918at2"/>
<organism evidence="3 4">
    <name type="scientific">Runella rosea</name>
    <dbReference type="NCBI Taxonomy" id="2259595"/>
    <lineage>
        <taxon>Bacteria</taxon>
        <taxon>Pseudomonadati</taxon>
        <taxon>Bacteroidota</taxon>
        <taxon>Cytophagia</taxon>
        <taxon>Cytophagales</taxon>
        <taxon>Spirosomataceae</taxon>
        <taxon>Runella</taxon>
    </lineage>
</organism>
<dbReference type="GO" id="GO:0005737">
    <property type="term" value="C:cytoplasm"/>
    <property type="evidence" value="ECO:0007669"/>
    <property type="project" value="TreeGrafter"/>
</dbReference>
<dbReference type="KEGG" id="run:DR864_15350"/>
<dbReference type="InterPro" id="IPR024654">
    <property type="entry name" value="Calcineurin-like_PHP_lpxH"/>
</dbReference>
<dbReference type="PANTHER" id="PTHR42850:SF2">
    <property type="entry name" value="BLL5683 PROTEIN"/>
    <property type="match status" value="1"/>
</dbReference>
<evidence type="ECO:0000313" key="3">
    <source>
        <dbReference type="EMBL" id="AXE19027.1"/>
    </source>
</evidence>
<gene>
    <name evidence="3" type="ORF">DR864_15350</name>
</gene>
<accession>A0A344TK56</accession>
<dbReference type="PIRSF" id="PIRSF000883">
    <property type="entry name" value="Pesterase_MJ0912"/>
    <property type="match status" value="1"/>
</dbReference>
<dbReference type="Gene3D" id="3.60.21.10">
    <property type="match status" value="1"/>
</dbReference>
<dbReference type="SUPFAM" id="SSF56300">
    <property type="entry name" value="Metallo-dependent phosphatases"/>
    <property type="match status" value="1"/>
</dbReference>
<feature type="domain" description="Calcineurin-like phosphoesterase" evidence="2">
    <location>
        <begin position="24"/>
        <end position="210"/>
    </location>
</feature>
<comment type="similarity">
    <text evidence="1">Belongs to the metallophosphoesterase superfamily. YfcE family.</text>
</comment>
<evidence type="ECO:0000259" key="2">
    <source>
        <dbReference type="Pfam" id="PF12850"/>
    </source>
</evidence>
<dbReference type="InterPro" id="IPR050126">
    <property type="entry name" value="Ap4A_hydrolase"/>
</dbReference>
<dbReference type="EMBL" id="CP030850">
    <property type="protein sequence ID" value="AXE19027.1"/>
    <property type="molecule type" value="Genomic_DNA"/>
</dbReference>
<dbReference type="AlphaFoldDB" id="A0A344TK56"/>
<evidence type="ECO:0000313" key="4">
    <source>
        <dbReference type="Proteomes" id="UP000251993"/>
    </source>
</evidence>
<dbReference type="Pfam" id="PF12850">
    <property type="entry name" value="Metallophos_2"/>
    <property type="match status" value="1"/>
</dbReference>
<dbReference type="GO" id="GO:0016791">
    <property type="term" value="F:phosphatase activity"/>
    <property type="evidence" value="ECO:0007669"/>
    <property type="project" value="TreeGrafter"/>
</dbReference>
<name>A0A344TK56_9BACT</name>
<dbReference type="PANTHER" id="PTHR42850">
    <property type="entry name" value="METALLOPHOSPHOESTERASE"/>
    <property type="match status" value="1"/>
</dbReference>
<dbReference type="InterPro" id="IPR011152">
    <property type="entry name" value="Pesterase_MJ0912"/>
</dbReference>
<reference evidence="3 4" key="1">
    <citation type="submission" date="2018-07" db="EMBL/GenBank/DDBJ databases">
        <title>Genome sequencing of Runella.</title>
        <authorList>
            <person name="Baek M.-G."/>
            <person name="Yi H."/>
        </authorList>
    </citation>
    <scope>NUCLEOTIDE SEQUENCE [LARGE SCALE GENOMIC DNA]</scope>
    <source>
        <strain evidence="3 4">HYN0085</strain>
    </source>
</reference>